<dbReference type="STRING" id="570947.SAMN05421687_10884"/>
<evidence type="ECO:0000313" key="2">
    <source>
        <dbReference type="Proteomes" id="UP000187608"/>
    </source>
</evidence>
<keyword evidence="2" id="KW-1185">Reference proteome</keyword>
<dbReference type="InterPro" id="IPR009665">
    <property type="entry name" value="YyaC"/>
</dbReference>
<organism evidence="1 2">
    <name type="scientific">Salimicrobium flavidum</name>
    <dbReference type="NCBI Taxonomy" id="570947"/>
    <lineage>
        <taxon>Bacteria</taxon>
        <taxon>Bacillati</taxon>
        <taxon>Bacillota</taxon>
        <taxon>Bacilli</taxon>
        <taxon>Bacillales</taxon>
        <taxon>Bacillaceae</taxon>
        <taxon>Salimicrobium</taxon>
    </lineage>
</organism>
<accession>A0A1N7JZS0</accession>
<dbReference type="Proteomes" id="UP000187608">
    <property type="component" value="Unassembled WGS sequence"/>
</dbReference>
<evidence type="ECO:0000313" key="1">
    <source>
        <dbReference type="EMBL" id="SIS54817.1"/>
    </source>
</evidence>
<dbReference type="AlphaFoldDB" id="A0A1N7JZS0"/>
<gene>
    <name evidence="1" type="ORF">SAMN05421687_10884</name>
</gene>
<dbReference type="SUPFAM" id="SSF53163">
    <property type="entry name" value="HybD-like"/>
    <property type="match status" value="1"/>
</dbReference>
<sequence length="206" mass="22887">MNIPEVFPVEEENFNIRDSSFYHDFSEALYQWIPEHRELVIACVGTDRSTGDSFGPFVGSMLEEQELHSFHVLGTIEEPLHAGNLEERLSEIHDTFEHPFVIAVDACLGRVSHIGSLNVAKGPLSPGAALKKELPKFGEAHINGIVNVQGFMEFAVLQNTRLHTVLSLASATASALLTLDAKLKSERIRTTPYNSLLNRGKKHVRD</sequence>
<dbReference type="Pfam" id="PF06866">
    <property type="entry name" value="DUF1256"/>
    <property type="match status" value="1"/>
</dbReference>
<reference evidence="2" key="1">
    <citation type="submission" date="2017-01" db="EMBL/GenBank/DDBJ databases">
        <authorList>
            <person name="Varghese N."/>
            <person name="Submissions S."/>
        </authorList>
    </citation>
    <scope>NUCLEOTIDE SEQUENCE [LARGE SCALE GENOMIC DNA]</scope>
    <source>
        <strain evidence="2">DSM 23127</strain>
    </source>
</reference>
<dbReference type="NCBIfam" id="TIGR02841">
    <property type="entry name" value="spore_YyaC"/>
    <property type="match status" value="1"/>
</dbReference>
<dbReference type="EMBL" id="FTOC01000008">
    <property type="protein sequence ID" value="SIS54817.1"/>
    <property type="molecule type" value="Genomic_DNA"/>
</dbReference>
<dbReference type="OrthoDB" id="9815953at2"/>
<dbReference type="RefSeq" id="WP_076559749.1">
    <property type="nucleotide sequence ID" value="NZ_FTOC01000008.1"/>
</dbReference>
<dbReference type="InterPro" id="IPR023430">
    <property type="entry name" value="Pept_HybD-like_dom_sf"/>
</dbReference>
<proteinExistence type="predicted"/>
<name>A0A1N7JZS0_9BACI</name>
<protein>
    <submittedName>
        <fullName evidence="1">Putative sporulation protein YyaC</fullName>
    </submittedName>
</protein>